<dbReference type="AlphaFoldDB" id="A0A495Y335"/>
<dbReference type="CDD" id="cd06193">
    <property type="entry name" value="siderophore_interacting"/>
    <property type="match status" value="1"/>
</dbReference>
<dbReference type="Gene3D" id="3.40.50.80">
    <property type="entry name" value="Nucleotide-binding domain of ferredoxin-NADP reductase (FNR) module"/>
    <property type="match status" value="1"/>
</dbReference>
<evidence type="ECO:0000313" key="4">
    <source>
        <dbReference type="Proteomes" id="UP000278440"/>
    </source>
</evidence>
<reference evidence="3 4" key="1">
    <citation type="submission" date="2018-10" db="EMBL/GenBank/DDBJ databases">
        <title>Sequencing the genomes of 1000 actinobacteria strains.</title>
        <authorList>
            <person name="Klenk H.-P."/>
        </authorList>
    </citation>
    <scope>NUCLEOTIDE SEQUENCE [LARGE SCALE GENOMIC DNA]</scope>
    <source>
        <strain evidence="3 4">DSM 44267</strain>
    </source>
</reference>
<dbReference type="Proteomes" id="UP000278440">
    <property type="component" value="Unassembled WGS sequence"/>
</dbReference>
<dbReference type="Pfam" id="PF04954">
    <property type="entry name" value="SIP"/>
    <property type="match status" value="1"/>
</dbReference>
<dbReference type="PANTHER" id="PTHR30157:SF0">
    <property type="entry name" value="NADPH-DEPENDENT FERRIC-CHELATE REDUCTASE"/>
    <property type="match status" value="1"/>
</dbReference>
<protein>
    <submittedName>
        <fullName evidence="3">NADPH-dependent ferric siderophore reductase</fullName>
    </submittedName>
</protein>
<dbReference type="PANTHER" id="PTHR30157">
    <property type="entry name" value="FERRIC REDUCTASE, NADPH-DEPENDENT"/>
    <property type="match status" value="1"/>
</dbReference>
<dbReference type="Gene3D" id="2.40.30.10">
    <property type="entry name" value="Translation factors"/>
    <property type="match status" value="1"/>
</dbReference>
<proteinExistence type="predicted"/>
<dbReference type="InterPro" id="IPR039261">
    <property type="entry name" value="FNR_nucleotide-bd"/>
</dbReference>
<evidence type="ECO:0000313" key="3">
    <source>
        <dbReference type="EMBL" id="RKT79865.1"/>
    </source>
</evidence>
<feature type="domain" description="SIP-like Rossmann fold" evidence="1">
    <location>
        <begin position="140"/>
        <end position="255"/>
    </location>
</feature>
<feature type="domain" description="Siderophore-interacting FAD-binding" evidence="2">
    <location>
        <begin position="19"/>
        <end position="126"/>
    </location>
</feature>
<dbReference type="EMBL" id="RBXT01000001">
    <property type="protein sequence ID" value="RKT79865.1"/>
    <property type="molecule type" value="Genomic_DNA"/>
</dbReference>
<dbReference type="Pfam" id="PF08021">
    <property type="entry name" value="FAD_binding_9"/>
    <property type="match status" value="1"/>
</dbReference>
<name>A0A495Y335_9MICO</name>
<dbReference type="InterPro" id="IPR013113">
    <property type="entry name" value="SIP_FAD-bd"/>
</dbReference>
<gene>
    <name evidence="3" type="ORF">DFJ68_3343</name>
</gene>
<dbReference type="InterPro" id="IPR039374">
    <property type="entry name" value="SIP_fam"/>
</dbReference>
<dbReference type="InterPro" id="IPR007037">
    <property type="entry name" value="SIP_rossman_dom"/>
</dbReference>
<evidence type="ECO:0000259" key="1">
    <source>
        <dbReference type="Pfam" id="PF04954"/>
    </source>
</evidence>
<comment type="caution">
    <text evidence="3">The sequence shown here is derived from an EMBL/GenBank/DDBJ whole genome shotgun (WGS) entry which is preliminary data.</text>
</comment>
<keyword evidence="4" id="KW-1185">Reference proteome</keyword>
<accession>A0A495Y335</accession>
<dbReference type="RefSeq" id="WP_121034683.1">
    <property type="nucleotide sequence ID" value="NZ_RBXT01000001.1"/>
</dbReference>
<evidence type="ECO:0000259" key="2">
    <source>
        <dbReference type="Pfam" id="PF08021"/>
    </source>
</evidence>
<organism evidence="3 4">
    <name type="scientific">Terracoccus luteus</name>
    <dbReference type="NCBI Taxonomy" id="53356"/>
    <lineage>
        <taxon>Bacteria</taxon>
        <taxon>Bacillati</taxon>
        <taxon>Actinomycetota</taxon>
        <taxon>Actinomycetes</taxon>
        <taxon>Micrococcales</taxon>
        <taxon>Intrasporangiaceae</taxon>
        <taxon>Terracoccus</taxon>
    </lineage>
</organism>
<dbReference type="OrthoDB" id="3291337at2"/>
<sequence>MAADPTDPTSRCTVMDLEVCAAVRLSPSFVRVSLAGDDLRHLTPLGADHRVRALIPVLGPVGAVPDPSLLPVTRTLTVRAVRHAGTPAAVLEVDVHLHGLTTTGAGGPLATWALECGIGDPVTVVDAGVGALPHPSCREVEIVADAGALPAAAGILASLSPGATGRAVLELAHPDDRRALTHPAGVDVTWVVRRGFFDGRGGSTVVADLLSHLPRERRTRLWACAIGGAPTVAAARRHWADAGVPAHRVAAAPHWWPETTASPSAALSAPAPVSR</sequence>